<evidence type="ECO:0000313" key="2">
    <source>
        <dbReference type="Proteomes" id="UP000315439"/>
    </source>
</evidence>
<protein>
    <submittedName>
        <fullName evidence="1">Uncharacterized protein</fullName>
    </submittedName>
</protein>
<comment type="caution">
    <text evidence="1">The sequence shown here is derived from an EMBL/GenBank/DDBJ whole genome shotgun (WGS) entry which is preliminary data.</text>
</comment>
<accession>A0A545UJV0</accession>
<reference evidence="1 2" key="1">
    <citation type="submission" date="2019-07" db="EMBL/GenBank/DDBJ databases">
        <title>Draft genome for Aliikangiella sp. M105.</title>
        <authorList>
            <person name="Wang G."/>
        </authorList>
    </citation>
    <scope>NUCLEOTIDE SEQUENCE [LARGE SCALE GENOMIC DNA]</scope>
    <source>
        <strain evidence="1 2">M105</strain>
    </source>
</reference>
<dbReference type="AlphaFoldDB" id="A0A545UJV0"/>
<name>A0A545UJV0_9GAMM</name>
<proteinExistence type="predicted"/>
<dbReference type="RefSeq" id="WP_142891798.1">
    <property type="nucleotide sequence ID" value="NZ_ML660160.1"/>
</dbReference>
<sequence>MALREIDLVQVRRSGEHFKKTLREIFEHIPRTAHSIAGLARWTGVNKSTCQRLVQALTKSVDGIDVIITLPGPGGLNQINSKFKKLINDQESLSNFAQMVGEYENLIFDYATSQSELKRILLQSQAQGAGTKDSYTRKLRKVAYETNREISGETVDLYVAIHVLRVNKDDDSYLDELVVANRVGVELSRNARPFVQAFSGNQKAITVTKPVSVNSTNIHEKVTNESGEYLLEDFSTMDIESCFSGVGSLKNSLIYNHTLAPVDSKKFDISVVFLDYKTQRNPIQHEHKIFCQSLMQRSPAKRIFMLSLIEKELDRASTIQSGCYPSSIKAHEIGHNPEDLWSERFSDSAEIKLFKPTEEGIGTKSNIPHIDALMSQVFEILGDDPARYIGYHLDLDYPLWLTSQRIYYDFS</sequence>
<evidence type="ECO:0000313" key="1">
    <source>
        <dbReference type="EMBL" id="TQV89734.1"/>
    </source>
</evidence>
<keyword evidence="2" id="KW-1185">Reference proteome</keyword>
<organism evidence="1 2">
    <name type="scientific">Aliikangiella coralliicola</name>
    <dbReference type="NCBI Taxonomy" id="2592383"/>
    <lineage>
        <taxon>Bacteria</taxon>
        <taxon>Pseudomonadati</taxon>
        <taxon>Pseudomonadota</taxon>
        <taxon>Gammaproteobacteria</taxon>
        <taxon>Oceanospirillales</taxon>
        <taxon>Pleioneaceae</taxon>
        <taxon>Aliikangiella</taxon>
    </lineage>
</organism>
<dbReference type="Proteomes" id="UP000315439">
    <property type="component" value="Unassembled WGS sequence"/>
</dbReference>
<dbReference type="OrthoDB" id="6188902at2"/>
<gene>
    <name evidence="1" type="ORF">FLL46_02310</name>
</gene>
<dbReference type="EMBL" id="VIKS01000001">
    <property type="protein sequence ID" value="TQV89734.1"/>
    <property type="molecule type" value="Genomic_DNA"/>
</dbReference>